<name>J9DAU7_EDHAE</name>
<reference evidence="4" key="2">
    <citation type="submission" date="2015-07" db="EMBL/GenBank/DDBJ databases">
        <title>Contrasting host-pathogen interactions and genome evolution in two generalist and specialist microsporidian pathogens of mosquitoes.</title>
        <authorList>
            <consortium name="The Broad Institute Genomics Platform"/>
            <consortium name="The Broad Institute Genome Sequencing Center for Infectious Disease"/>
            <person name="Cuomo C.A."/>
            <person name="Sanscrainte N.D."/>
            <person name="Goldberg J.M."/>
            <person name="Heiman D."/>
            <person name="Young S."/>
            <person name="Zeng Q."/>
            <person name="Becnel J.J."/>
            <person name="Birren B.W."/>
        </authorList>
    </citation>
    <scope>NUCLEOTIDE SEQUENCE [LARGE SCALE GENOMIC DNA]</scope>
    <source>
        <strain evidence="4">USNM 41457</strain>
    </source>
</reference>
<proteinExistence type="predicted"/>
<evidence type="ECO:0000313" key="3">
    <source>
        <dbReference type="EMBL" id="EJW04604.1"/>
    </source>
</evidence>
<feature type="chain" id="PRO_5003821970" evidence="2">
    <location>
        <begin position="23"/>
        <end position="282"/>
    </location>
</feature>
<dbReference type="EMBL" id="AFBI03000016">
    <property type="protein sequence ID" value="EJW04604.1"/>
    <property type="molecule type" value="Genomic_DNA"/>
</dbReference>
<organism evidence="3 4">
    <name type="scientific">Edhazardia aedis (strain USNM 41457)</name>
    <name type="common">Microsporidian parasite</name>
    <dbReference type="NCBI Taxonomy" id="1003232"/>
    <lineage>
        <taxon>Eukaryota</taxon>
        <taxon>Fungi</taxon>
        <taxon>Fungi incertae sedis</taxon>
        <taxon>Microsporidia</taxon>
        <taxon>Edhazardia</taxon>
    </lineage>
</organism>
<keyword evidence="4" id="KW-1185">Reference proteome</keyword>
<dbReference type="AlphaFoldDB" id="J9DAU7"/>
<accession>J9DAU7</accession>
<evidence type="ECO:0000313" key="4">
    <source>
        <dbReference type="Proteomes" id="UP000003163"/>
    </source>
</evidence>
<dbReference type="Proteomes" id="UP000003163">
    <property type="component" value="Unassembled WGS sequence"/>
</dbReference>
<dbReference type="HOGENOM" id="CLU_1015725_0_0_1"/>
<feature type="signal peptide" evidence="2">
    <location>
        <begin position="1"/>
        <end position="22"/>
    </location>
</feature>
<evidence type="ECO:0000256" key="1">
    <source>
        <dbReference type="SAM" id="MobiDB-lite"/>
    </source>
</evidence>
<reference evidence="3 4" key="1">
    <citation type="submission" date="2011-08" db="EMBL/GenBank/DDBJ databases">
        <authorList>
            <person name="Liu Z.J."/>
            <person name="Shi F.L."/>
            <person name="Lu J.Q."/>
            <person name="Li M."/>
            <person name="Wang Z.L."/>
        </authorList>
    </citation>
    <scope>NUCLEOTIDE SEQUENCE [LARGE SCALE GENOMIC DNA]</scope>
    <source>
        <strain evidence="3 4">USNM 41457</strain>
    </source>
</reference>
<keyword evidence="2" id="KW-0732">Signal</keyword>
<feature type="compositionally biased region" description="Basic and acidic residues" evidence="1">
    <location>
        <begin position="51"/>
        <end position="73"/>
    </location>
</feature>
<sequence>MFKNGIIIIFINVVLFLNSLKCSDISVEGESSRKLSDKYFKLQFLNKHEKKKENNKKENESESDNNKNSREIEYGQSSNLETVQKRIFNNKNETFVLRGYYNNEIIRVEHSELHRSQVVDFQCEYRSILNIIRGYRMASVSISGWNAYIKWSNNKTKVRFSDTDVTLEHIEKNVNKKIPDTSFNNRPVCNKFEYFDPNRISSIQTVDGKSYEIIYDDNELMIKMYYTSEDVVRKMHIVKIGLKNQSLEVITRKVRCKVLNDMYPYKTLINDELEIEAQKSIF</sequence>
<evidence type="ECO:0000256" key="2">
    <source>
        <dbReference type="SAM" id="SignalP"/>
    </source>
</evidence>
<dbReference type="VEuPathDB" id="MicrosporidiaDB:EDEG_01188"/>
<feature type="region of interest" description="Disordered" evidence="1">
    <location>
        <begin position="50"/>
        <end position="75"/>
    </location>
</feature>
<dbReference type="InParanoid" id="J9DAU7"/>
<gene>
    <name evidence="3" type="ORF">EDEG_01188</name>
</gene>
<protein>
    <submittedName>
        <fullName evidence="3">Uncharacterized protein</fullName>
    </submittedName>
</protein>
<comment type="caution">
    <text evidence="3">The sequence shown here is derived from an EMBL/GenBank/DDBJ whole genome shotgun (WGS) entry which is preliminary data.</text>
</comment>